<dbReference type="Proteomes" id="UP000599523">
    <property type="component" value="Unassembled WGS sequence"/>
</dbReference>
<dbReference type="InterPro" id="IPR037522">
    <property type="entry name" value="HD_GYP_dom"/>
</dbReference>
<reference evidence="5" key="1">
    <citation type="submission" date="2019-12" db="EMBL/GenBank/DDBJ databases">
        <title>Comparative genomics gives insights into the taxonomy of the Azoarcus-Aromatoleum group and reveals separate origins of nif in the plant-associated Azoarcus and non-plant-associated Aromatoleum sub-groups.</title>
        <authorList>
            <person name="Lafos M."/>
            <person name="Maluk M."/>
            <person name="Batista M."/>
            <person name="Junghare M."/>
            <person name="Carmona M."/>
            <person name="Faoro H."/>
            <person name="Cruz L.M."/>
            <person name="Battistoni F."/>
            <person name="De Souza E."/>
            <person name="Pedrosa F."/>
            <person name="Chen W.-M."/>
            <person name="Poole P.S."/>
            <person name="Dixon R.A."/>
            <person name="James E.K."/>
        </authorList>
    </citation>
    <scope>NUCLEOTIDE SEQUENCE</scope>
    <source>
        <strain evidence="5">NSC3</strain>
    </source>
</reference>
<keyword evidence="1" id="KW-0597">Phosphoprotein</keyword>
<dbReference type="SMART" id="SM00448">
    <property type="entry name" value="REC"/>
    <property type="match status" value="1"/>
</dbReference>
<dbReference type="InterPro" id="IPR003607">
    <property type="entry name" value="HD/PDEase_dom"/>
</dbReference>
<sequence length="379" mass="43089">MENAYTGKERIFIVDDEPANLKLLERMLGGQGYRDLASFIDPRQVLPAYLAAPPDLILLDINMPHLDGYEVMKQLKDLDDPLLPPIIILTAQHDRAFLLRALAAGARDYITKPFDRNELLMRVRNLLDAHLAHRMVHDRKDMLEEMVRVRTDELQRTRLQVVQRLGRAAEYRDEETGNHILRMSHTCELLARSIGWDEMQCELILHASPMHDIGKIGIADSILLKPGRFEPHEWEVMKKHASIGVQLLEGDDSALMCMAREIAGSHHERWDGSGYPGGLSGEAIPLSARIAALADVFDALTSRRPYKPAWSIEDAVAYIKDNRGKHFDPALVDVFMERLPEILEIRTRFAEPDEEYSDDRNTRTPGSPFPRRNNAGTHA</sequence>
<feature type="domain" description="Response regulatory" evidence="3">
    <location>
        <begin position="10"/>
        <end position="127"/>
    </location>
</feature>
<dbReference type="SMART" id="SM00471">
    <property type="entry name" value="HDc"/>
    <property type="match status" value="1"/>
</dbReference>
<dbReference type="EMBL" id="WTVM01000054">
    <property type="protein sequence ID" value="NMG03395.1"/>
    <property type="molecule type" value="Genomic_DNA"/>
</dbReference>
<gene>
    <name evidence="5" type="ORF">GPA21_10485</name>
</gene>
<evidence type="ECO:0000313" key="5">
    <source>
        <dbReference type="EMBL" id="NMG03395.1"/>
    </source>
</evidence>
<dbReference type="CDD" id="cd00077">
    <property type="entry name" value="HDc"/>
    <property type="match status" value="1"/>
</dbReference>
<dbReference type="Pfam" id="PF00072">
    <property type="entry name" value="Response_reg"/>
    <property type="match status" value="1"/>
</dbReference>
<evidence type="ECO:0000256" key="2">
    <source>
        <dbReference type="SAM" id="MobiDB-lite"/>
    </source>
</evidence>
<feature type="domain" description="HD-GYP" evidence="4">
    <location>
        <begin position="154"/>
        <end position="351"/>
    </location>
</feature>
<feature type="region of interest" description="Disordered" evidence="2">
    <location>
        <begin position="350"/>
        <end position="379"/>
    </location>
</feature>
<dbReference type="RefSeq" id="WP_168988145.1">
    <property type="nucleotide sequence ID" value="NZ_CAWPHM010000280.1"/>
</dbReference>
<evidence type="ECO:0000313" key="6">
    <source>
        <dbReference type="Proteomes" id="UP000599523"/>
    </source>
</evidence>
<dbReference type="PANTHER" id="PTHR45228:SF1">
    <property type="entry name" value="CYCLIC DI-GMP PHOSPHODIESTERASE TM_0186"/>
    <property type="match status" value="1"/>
</dbReference>
<dbReference type="AlphaFoldDB" id="A0A972F8A2"/>
<organism evidence="5 6">
    <name type="scientific">Azoarcus taiwanensis</name>
    <dbReference type="NCBI Taxonomy" id="666964"/>
    <lineage>
        <taxon>Bacteria</taxon>
        <taxon>Pseudomonadati</taxon>
        <taxon>Pseudomonadota</taxon>
        <taxon>Betaproteobacteria</taxon>
        <taxon>Rhodocyclales</taxon>
        <taxon>Zoogloeaceae</taxon>
        <taxon>Azoarcus</taxon>
    </lineage>
</organism>
<dbReference type="InterPro" id="IPR001789">
    <property type="entry name" value="Sig_transdc_resp-reg_receiver"/>
</dbReference>
<proteinExistence type="predicted"/>
<dbReference type="InterPro" id="IPR052020">
    <property type="entry name" value="Cyclic_di-GMP/3'3'-cGAMP_PDE"/>
</dbReference>
<dbReference type="PANTHER" id="PTHR45228">
    <property type="entry name" value="CYCLIC DI-GMP PHOSPHODIESTERASE TM_0186-RELATED"/>
    <property type="match status" value="1"/>
</dbReference>
<protein>
    <submittedName>
        <fullName evidence="5">Response regulator</fullName>
    </submittedName>
</protein>
<evidence type="ECO:0000259" key="3">
    <source>
        <dbReference type="PROSITE" id="PS50110"/>
    </source>
</evidence>
<dbReference type="InterPro" id="IPR011006">
    <property type="entry name" value="CheY-like_superfamily"/>
</dbReference>
<comment type="caution">
    <text evidence="5">The sequence shown here is derived from an EMBL/GenBank/DDBJ whole genome shotgun (WGS) entry which is preliminary data.</text>
</comment>
<dbReference type="PROSITE" id="PS50110">
    <property type="entry name" value="RESPONSE_REGULATORY"/>
    <property type="match status" value="1"/>
</dbReference>
<dbReference type="PROSITE" id="PS51832">
    <property type="entry name" value="HD_GYP"/>
    <property type="match status" value="1"/>
</dbReference>
<keyword evidence="6" id="KW-1185">Reference proteome</keyword>
<dbReference type="CDD" id="cd17551">
    <property type="entry name" value="REC_RpfG-like"/>
    <property type="match status" value="1"/>
</dbReference>
<dbReference type="GO" id="GO:0000160">
    <property type="term" value="P:phosphorelay signal transduction system"/>
    <property type="evidence" value="ECO:0007669"/>
    <property type="project" value="InterPro"/>
</dbReference>
<dbReference type="GO" id="GO:0008081">
    <property type="term" value="F:phosphoric diester hydrolase activity"/>
    <property type="evidence" value="ECO:0007669"/>
    <property type="project" value="UniProtKB-ARBA"/>
</dbReference>
<name>A0A972F8A2_9RHOO</name>
<dbReference type="SUPFAM" id="SSF109604">
    <property type="entry name" value="HD-domain/PDEase-like"/>
    <property type="match status" value="1"/>
</dbReference>
<evidence type="ECO:0000256" key="1">
    <source>
        <dbReference type="PROSITE-ProRule" id="PRU00169"/>
    </source>
</evidence>
<evidence type="ECO:0000259" key="4">
    <source>
        <dbReference type="PROSITE" id="PS51832"/>
    </source>
</evidence>
<dbReference type="Gene3D" id="1.10.3210.10">
    <property type="entry name" value="Hypothetical protein af1432"/>
    <property type="match status" value="1"/>
</dbReference>
<dbReference type="Pfam" id="PF13487">
    <property type="entry name" value="HD_5"/>
    <property type="match status" value="1"/>
</dbReference>
<accession>A0A972F8A2</accession>
<feature type="modified residue" description="4-aspartylphosphate" evidence="1">
    <location>
        <position position="60"/>
    </location>
</feature>
<dbReference type="SUPFAM" id="SSF52172">
    <property type="entry name" value="CheY-like"/>
    <property type="match status" value="1"/>
</dbReference>
<dbReference type="Gene3D" id="3.40.50.2300">
    <property type="match status" value="1"/>
</dbReference>